<feature type="compositionally biased region" description="Polar residues" evidence="1">
    <location>
        <begin position="139"/>
        <end position="149"/>
    </location>
</feature>
<feature type="region of interest" description="Disordered" evidence="1">
    <location>
        <begin position="123"/>
        <end position="192"/>
    </location>
</feature>
<name>A0A1J5PQS0_9ZZZZ</name>
<sequence length="330" mass="36537">MVRGTVTRRRIESERPHHSRIPKGNLAALDNATDPLAGHRLEIRRIAQCQALGLGALDDGLGKGMFRRFLQRRGKGQDRILALLAERLGVGQLWLALGQRAGLVDDQRVNPCHPLQRLGVLDQHTRLRTAPGGGRNRNRSCQPQSTGTGDDQDRDRSGNRVEKGRLGAEEEPANEGQQRHHHHGRHKDRRDLVGQALDRRARASGTRNHLDDLRQNSVGANLRSLHRKGAVLVDRAASHRVALGFFDRNRLACDHAFVDRGMAIDDDTIHRNAVAGPHAQLIAGKDVFQRHVMLAAVGQGSAPRSIRACSRSTCPAPPVHQPKLDMVYRL</sequence>
<dbReference type="AntiFam" id="ANF00076">
    <property type="entry name" value="Shadow ORF (opposite copA)"/>
</dbReference>
<proteinExistence type="predicted"/>
<evidence type="ECO:0000256" key="1">
    <source>
        <dbReference type="SAM" id="MobiDB-lite"/>
    </source>
</evidence>
<dbReference type="AlphaFoldDB" id="A0A1J5PQS0"/>
<feature type="compositionally biased region" description="Basic residues" evidence="1">
    <location>
        <begin position="179"/>
        <end position="188"/>
    </location>
</feature>
<organism evidence="2">
    <name type="scientific">mine drainage metagenome</name>
    <dbReference type="NCBI Taxonomy" id="410659"/>
    <lineage>
        <taxon>unclassified sequences</taxon>
        <taxon>metagenomes</taxon>
        <taxon>ecological metagenomes</taxon>
    </lineage>
</organism>
<protein>
    <submittedName>
        <fullName evidence="2">Uncharacterized protein</fullName>
    </submittedName>
</protein>
<reference evidence="2" key="1">
    <citation type="submission" date="2016-10" db="EMBL/GenBank/DDBJ databases">
        <title>Sequence of Gallionella enrichment culture.</title>
        <authorList>
            <person name="Poehlein A."/>
            <person name="Muehling M."/>
            <person name="Daniel R."/>
        </authorList>
    </citation>
    <scope>NUCLEOTIDE SEQUENCE</scope>
</reference>
<comment type="caution">
    <text evidence="2">The sequence shown here is derived from an EMBL/GenBank/DDBJ whole genome shotgun (WGS) entry which is preliminary data.</text>
</comment>
<gene>
    <name evidence="2" type="ORF">GALL_484770</name>
</gene>
<feature type="compositionally biased region" description="Basic and acidic residues" evidence="1">
    <location>
        <begin position="151"/>
        <end position="168"/>
    </location>
</feature>
<evidence type="ECO:0000313" key="2">
    <source>
        <dbReference type="EMBL" id="OIQ69916.1"/>
    </source>
</evidence>
<dbReference type="EMBL" id="MLJW01004466">
    <property type="protein sequence ID" value="OIQ69916.1"/>
    <property type="molecule type" value="Genomic_DNA"/>
</dbReference>
<accession>A0A1J5PQS0</accession>
<feature type="region of interest" description="Disordered" evidence="1">
    <location>
        <begin position="1"/>
        <end position="22"/>
    </location>
</feature>